<keyword evidence="3" id="KW-1185">Reference proteome</keyword>
<sequence length="473" mass="52957">MPKILLEIDDSSSDEEVIKARMTKLTRTNWVQCICQFENYVIRKGMDNLLDRPSEDVKKTTKFKKRNGGALTLLWSSNSVVVICRTLHKLVNIRYKPGSSLEKHVDEFHKIHASYLSISADSSFIMSLLSSMGAAFFLQSLDNDEELSSLCQTLYEIKLLNLNTITNRVSIEHLRGQTTYDKALLFDTIKQAKASRSKEKNQVEGGHKKKGVKEKKKGKNNSHETGRNATQEQETKKQIERIEKLLEKLQSATNLTSLNATSDSKELNLPPESDSEAFILDKVNAMIGKNHQQLIYLDSEAGRAVVSPGTIEHTRFLLGRSHKPCIPTLKFSSTQAPAGVLDTEQPSNSKAQPPASRPCQNEAPRNISSSNNKENLITGKRNNADRDSLLLAAAVPYSKAVTNRIEAPEWHKAMDAEYQSLTSHGTGELVPYPPKPAKGIGGMWRLSPKRNEHGEVYQYKAPWVVLGNHQEHM</sequence>
<dbReference type="OrthoDB" id="1000646at2759"/>
<gene>
    <name evidence="2" type="ORF">O181_009109</name>
</gene>
<dbReference type="EMBL" id="AVOT02002170">
    <property type="protein sequence ID" value="MBW0469394.1"/>
    <property type="molecule type" value="Genomic_DNA"/>
</dbReference>
<accession>A0A9Q3BNQ6</accession>
<feature type="region of interest" description="Disordered" evidence="1">
    <location>
        <begin position="195"/>
        <end position="237"/>
    </location>
</feature>
<evidence type="ECO:0000313" key="2">
    <source>
        <dbReference type="EMBL" id="MBW0469394.1"/>
    </source>
</evidence>
<proteinExistence type="predicted"/>
<feature type="compositionally biased region" description="Basic and acidic residues" evidence="1">
    <location>
        <begin position="196"/>
        <end position="206"/>
    </location>
</feature>
<name>A0A9Q3BNQ6_9BASI</name>
<dbReference type="AlphaFoldDB" id="A0A9Q3BNQ6"/>
<comment type="caution">
    <text evidence="2">The sequence shown here is derived from an EMBL/GenBank/DDBJ whole genome shotgun (WGS) entry which is preliminary data.</text>
</comment>
<dbReference type="Proteomes" id="UP000765509">
    <property type="component" value="Unassembled WGS sequence"/>
</dbReference>
<evidence type="ECO:0000313" key="3">
    <source>
        <dbReference type="Proteomes" id="UP000765509"/>
    </source>
</evidence>
<organism evidence="2 3">
    <name type="scientific">Austropuccinia psidii MF-1</name>
    <dbReference type="NCBI Taxonomy" id="1389203"/>
    <lineage>
        <taxon>Eukaryota</taxon>
        <taxon>Fungi</taxon>
        <taxon>Dikarya</taxon>
        <taxon>Basidiomycota</taxon>
        <taxon>Pucciniomycotina</taxon>
        <taxon>Pucciniomycetes</taxon>
        <taxon>Pucciniales</taxon>
        <taxon>Sphaerophragmiaceae</taxon>
        <taxon>Austropuccinia</taxon>
    </lineage>
</organism>
<feature type="compositionally biased region" description="Polar residues" evidence="1">
    <location>
        <begin position="366"/>
        <end position="375"/>
    </location>
</feature>
<feature type="compositionally biased region" description="Basic residues" evidence="1">
    <location>
        <begin position="207"/>
        <end position="220"/>
    </location>
</feature>
<reference evidence="2" key="1">
    <citation type="submission" date="2021-03" db="EMBL/GenBank/DDBJ databases">
        <title>Draft genome sequence of rust myrtle Austropuccinia psidii MF-1, a brazilian biotype.</title>
        <authorList>
            <person name="Quecine M.C."/>
            <person name="Pachon D.M.R."/>
            <person name="Bonatelli M.L."/>
            <person name="Correr F.H."/>
            <person name="Franceschini L.M."/>
            <person name="Leite T.F."/>
            <person name="Margarido G.R.A."/>
            <person name="Almeida C.A."/>
            <person name="Ferrarezi J.A."/>
            <person name="Labate C.A."/>
        </authorList>
    </citation>
    <scope>NUCLEOTIDE SEQUENCE</scope>
    <source>
        <strain evidence="2">MF-1</strain>
    </source>
</reference>
<feature type="region of interest" description="Disordered" evidence="1">
    <location>
        <begin position="339"/>
        <end position="381"/>
    </location>
</feature>
<evidence type="ECO:0000256" key="1">
    <source>
        <dbReference type="SAM" id="MobiDB-lite"/>
    </source>
</evidence>
<protein>
    <submittedName>
        <fullName evidence="2">Uncharacterized protein</fullName>
    </submittedName>
</protein>